<dbReference type="GO" id="GO:0008168">
    <property type="term" value="F:methyltransferase activity"/>
    <property type="evidence" value="ECO:0007669"/>
    <property type="project" value="UniProtKB-KW"/>
</dbReference>
<accession>A0A1Q9F6D4</accession>
<evidence type="ECO:0000259" key="4">
    <source>
        <dbReference type="Pfam" id="PF25273"/>
    </source>
</evidence>
<reference evidence="5 6" key="1">
    <citation type="submission" date="2016-02" db="EMBL/GenBank/DDBJ databases">
        <title>Genome analysis of coral dinoflagellate symbionts highlights evolutionary adaptations to a symbiotic lifestyle.</title>
        <authorList>
            <person name="Aranda M."/>
            <person name="Li Y."/>
            <person name="Liew Y.J."/>
            <person name="Baumgarten S."/>
            <person name="Simakov O."/>
            <person name="Wilson M."/>
            <person name="Piel J."/>
            <person name="Ashoor H."/>
            <person name="Bougouffa S."/>
            <person name="Bajic V.B."/>
            <person name="Ryu T."/>
            <person name="Ravasi T."/>
            <person name="Bayer T."/>
            <person name="Micklem G."/>
            <person name="Kim H."/>
            <person name="Bhak J."/>
            <person name="Lajeunesse T.C."/>
            <person name="Voolstra C.R."/>
        </authorList>
    </citation>
    <scope>NUCLEOTIDE SEQUENCE [LARGE SCALE GENOMIC DNA]</scope>
    <source>
        <strain evidence="5 6">CCMP2467</strain>
    </source>
</reference>
<dbReference type="OrthoDB" id="448019at2759"/>
<dbReference type="EMBL" id="LSRX01000005">
    <property type="protein sequence ID" value="OLQ15236.1"/>
    <property type="molecule type" value="Genomic_DNA"/>
</dbReference>
<dbReference type="InterPro" id="IPR001525">
    <property type="entry name" value="C5_MeTfrase"/>
</dbReference>
<comment type="caution">
    <text evidence="5">The sequence shown here is derived from an EMBL/GenBank/DDBJ whole genome shotgun (WGS) entry which is preliminary data.</text>
</comment>
<sequence length="1165" mass="130757">MIFNIVRDGEVQAEQSAPTDQTLRQAIISDIVCGEQASGMRWTGTYVCFSSKPYENPRFEPVAMKADGTKPMKAVKADGTKPMKAMKADGTKPMKAMKAMKSTKPMKAMRVTKPMKAMKAMKSAKAMKAMKRTKPMKAMTTMKSTKPMKAMKTMKAMKVGCEKVIEFFAVRGCNFEVFAGAGRSYPQCQIACVEDDGMSAGHAENGSKCSATKMLYKTSKAGVAVKFGWVAADGSCGEYKPPCVPQASKFQMRLVLGCRYLAVETAEWFTGLPPNWTSPSTGHVDQHIFRTMFPWHGQVECNERCRDVILARQLDSMASPGPVHRDVITFQPSGNEQGAVGVIGGFPCQGVSQAGYELGLDDPRSSLLTHCFRIFDTLAKPTFLLLENVGNVRSKALSEVFAFVVKALAGQVQQLLEIQIQKYQLDKRDADNLAMTGKDEKRILLLGQTVCVAAFRKIVGLGSTRFRKLQGAARLDEAPPMDGRFISRKGLFYSKRSEKRQLVIEFLQELHDTLAEPMPTVPKLTLVVWLVPPVVWADDFPKMGLRERSQHAKCATCIKYRLLIKKLKQDRRAQVRQQDEYERHLSRQYRDRCVYWASRSLSRQMFGPDGRCTLVIIVDSMDRAKFKFPRSPCMSSKELTSFNRPNVDLTACICHGHSVLLCLAEGTVLKDSSWTCEIICYALDTIAARGILDLRMTDVILQADNATKELKNMTMLRWGSILLSRHRLLSLECRYLQSGHSHEDIDSTLFATIHTALEASAELQEVEDISRVLENVVKKPEFRRQEPQKSVQIVNQVRRWPLGGRLERSLLDRYKCRRRQHHINKAAAQLWAQGVEFQRALKIVQEAFDEVTNGLPNVARRFVTAGMLAAQLANATYEQSFSQMESDLKKLLEHAETLKIDASKQGGLDLKYVQMRYKNGLEKVNEWSERCHQYVLSPRTLTELQPELMDHKRKHGPAGPNPVTILVMDCTVWPNRGLVLDEAIEAAKTVLNGNTAAVYNEWGRAMWELQKPSLEGGGIKKEWRFISFATEEDYTLAEIEQKRKDMTGTVMAEWWDSCSEAGSKTRCRLPLAVKNSLGVHTAAVEKKISQFSTENSSLLHWLKQDRPAAAVVSRSSSASTPPPRVSARPDFTETDGPILPSRVWVPPDVLTVSEMEAAETILDFE</sequence>
<dbReference type="AlphaFoldDB" id="A0A1Q9F6D4"/>
<dbReference type="SUPFAM" id="SSF53335">
    <property type="entry name" value="S-adenosyl-L-methionine-dependent methyltransferases"/>
    <property type="match status" value="1"/>
</dbReference>
<keyword evidence="1 5" id="KW-0489">Methyltransferase</keyword>
<feature type="domain" description="DUF7869" evidence="4">
    <location>
        <begin position="643"/>
        <end position="784"/>
    </location>
</feature>
<dbReference type="InterPro" id="IPR029063">
    <property type="entry name" value="SAM-dependent_MTases_sf"/>
</dbReference>
<dbReference type="PANTHER" id="PTHR33153:SF3">
    <property type="entry name" value="TRAFFICKING PROTEIN PARTICLE COMPLEX SUBUNIT 11 DOMAIN-CONTAINING PROTEIN"/>
    <property type="match status" value="1"/>
</dbReference>
<dbReference type="GO" id="GO:0032259">
    <property type="term" value="P:methylation"/>
    <property type="evidence" value="ECO:0007669"/>
    <property type="project" value="UniProtKB-KW"/>
</dbReference>
<dbReference type="Pfam" id="PF00145">
    <property type="entry name" value="DNA_methylase"/>
    <property type="match status" value="1"/>
</dbReference>
<feature type="compositionally biased region" description="Low complexity" evidence="3">
    <location>
        <begin position="1112"/>
        <end position="1129"/>
    </location>
</feature>
<evidence type="ECO:0000256" key="2">
    <source>
        <dbReference type="ARBA" id="ARBA00022679"/>
    </source>
</evidence>
<dbReference type="PANTHER" id="PTHR33153">
    <property type="entry name" value="MYND-TYPE DOMAIN-CONTAINING PROTEIN"/>
    <property type="match status" value="1"/>
</dbReference>
<keyword evidence="2" id="KW-0808">Transferase</keyword>
<feature type="region of interest" description="Disordered" evidence="3">
    <location>
        <begin position="1112"/>
        <end position="1134"/>
    </location>
</feature>
<organism evidence="5 6">
    <name type="scientific">Symbiodinium microadriaticum</name>
    <name type="common">Dinoflagellate</name>
    <name type="synonym">Zooxanthella microadriatica</name>
    <dbReference type="NCBI Taxonomy" id="2951"/>
    <lineage>
        <taxon>Eukaryota</taxon>
        <taxon>Sar</taxon>
        <taxon>Alveolata</taxon>
        <taxon>Dinophyceae</taxon>
        <taxon>Suessiales</taxon>
        <taxon>Symbiodiniaceae</taxon>
        <taxon>Symbiodinium</taxon>
    </lineage>
</organism>
<evidence type="ECO:0000313" key="6">
    <source>
        <dbReference type="Proteomes" id="UP000186817"/>
    </source>
</evidence>
<protein>
    <submittedName>
        <fullName evidence="5">Modification methylase ScrFIA</fullName>
    </submittedName>
</protein>
<dbReference type="InterPro" id="IPR057191">
    <property type="entry name" value="DUF7869"/>
</dbReference>
<name>A0A1Q9F6D4_SYMMI</name>
<evidence type="ECO:0000313" key="5">
    <source>
        <dbReference type="EMBL" id="OLQ15236.1"/>
    </source>
</evidence>
<proteinExistence type="predicted"/>
<evidence type="ECO:0000256" key="1">
    <source>
        <dbReference type="ARBA" id="ARBA00022603"/>
    </source>
</evidence>
<evidence type="ECO:0000256" key="3">
    <source>
        <dbReference type="SAM" id="MobiDB-lite"/>
    </source>
</evidence>
<dbReference type="Proteomes" id="UP000186817">
    <property type="component" value="Unassembled WGS sequence"/>
</dbReference>
<keyword evidence="6" id="KW-1185">Reference proteome</keyword>
<dbReference type="Gene3D" id="3.40.50.150">
    <property type="entry name" value="Vaccinia Virus protein VP39"/>
    <property type="match status" value="1"/>
</dbReference>
<gene>
    <name evidence="5" type="primary">scrFIAM</name>
    <name evidence="5" type="ORF">AK812_SmicGene570</name>
</gene>
<dbReference type="Pfam" id="PF25273">
    <property type="entry name" value="DUF7869"/>
    <property type="match status" value="1"/>
</dbReference>